<dbReference type="PANTHER" id="PTHR33048">
    <property type="entry name" value="PTH11-LIKE INTEGRAL MEMBRANE PROTEIN (AFU_ORTHOLOGUE AFUA_5G11245)"/>
    <property type="match status" value="1"/>
</dbReference>
<dbReference type="OMA" id="NIMGHEQ"/>
<dbReference type="InParanoid" id="A0A074Y2M8"/>
<dbReference type="GeneID" id="25367597"/>
<feature type="region of interest" description="Disordered" evidence="6">
    <location>
        <begin position="271"/>
        <end position="292"/>
    </location>
</feature>
<keyword evidence="2 7" id="KW-0812">Transmembrane</keyword>
<keyword evidence="3 7" id="KW-1133">Transmembrane helix</keyword>
<sequence length="336" mass="37764">MGKDMWFVSFGHITKILEIFYFTELLYLAAIGLTKVSILLFYLRIFPDWKLRRAIYAMIGLCVAYIVVFVTVTALQCIPVSMAWEKWDGEHKGKCLNLNADGWASASLNIILDLVVIVLPMKQLTVLNMDWQRKLGVIVMFLGGGFVTIVSILRLKYLIQFAHTDNVTWDYLPVGYWSAVETHVGVMVACAPAIRSLQRQIRDKIWPKPASNPSYYTSDTKASSSKQKSKNDSASRTWGSKVDRSRMSTLSSRKDDFVQIDEYEMNVGSNFDKDDRTIGEESSEGSINRSYTPHDDVAPLAATAAPIGLGVNGIMVHTDWSVGRESRDTRRPSKGL</sequence>
<evidence type="ECO:0000256" key="3">
    <source>
        <dbReference type="ARBA" id="ARBA00022989"/>
    </source>
</evidence>
<evidence type="ECO:0000256" key="7">
    <source>
        <dbReference type="SAM" id="Phobius"/>
    </source>
</evidence>
<evidence type="ECO:0000256" key="1">
    <source>
        <dbReference type="ARBA" id="ARBA00004141"/>
    </source>
</evidence>
<feature type="transmembrane region" description="Helical" evidence="7">
    <location>
        <begin position="55"/>
        <end position="82"/>
    </location>
</feature>
<protein>
    <recommendedName>
        <fullName evidence="8">Rhodopsin domain-containing protein</fullName>
    </recommendedName>
</protein>
<keyword evidence="10" id="KW-1185">Reference proteome</keyword>
<dbReference type="HOGENOM" id="CLU_028200_6_1_1"/>
<evidence type="ECO:0000256" key="6">
    <source>
        <dbReference type="SAM" id="MobiDB-lite"/>
    </source>
</evidence>
<dbReference type="EMBL" id="KL584773">
    <property type="protein sequence ID" value="KEQ91985.1"/>
    <property type="molecule type" value="Genomic_DNA"/>
</dbReference>
<dbReference type="OrthoDB" id="5378633at2759"/>
<feature type="region of interest" description="Disordered" evidence="6">
    <location>
        <begin position="215"/>
        <end position="245"/>
    </location>
</feature>
<comment type="similarity">
    <text evidence="5">Belongs to the SAT4 family.</text>
</comment>
<name>A0A074Y2M8_AURSE</name>
<feature type="domain" description="Rhodopsin" evidence="8">
    <location>
        <begin position="1"/>
        <end position="198"/>
    </location>
</feature>
<dbReference type="AlphaFoldDB" id="A0A074Y2M8"/>
<feature type="transmembrane region" description="Helical" evidence="7">
    <location>
        <begin position="102"/>
        <end position="121"/>
    </location>
</feature>
<evidence type="ECO:0000313" key="9">
    <source>
        <dbReference type="EMBL" id="KEQ91985.1"/>
    </source>
</evidence>
<dbReference type="STRING" id="1043005.A0A074Y2M8"/>
<dbReference type="InterPro" id="IPR052337">
    <property type="entry name" value="SAT4-like"/>
</dbReference>
<proteinExistence type="inferred from homology"/>
<evidence type="ECO:0000256" key="5">
    <source>
        <dbReference type="ARBA" id="ARBA00038359"/>
    </source>
</evidence>
<evidence type="ECO:0000313" key="10">
    <source>
        <dbReference type="Proteomes" id="UP000030641"/>
    </source>
</evidence>
<keyword evidence="4 7" id="KW-0472">Membrane</keyword>
<comment type="subcellular location">
    <subcellularLocation>
        <location evidence="1">Membrane</location>
        <topology evidence="1">Multi-pass membrane protein</topology>
    </subcellularLocation>
</comment>
<dbReference type="PANTHER" id="PTHR33048:SF160">
    <property type="entry name" value="SAT4 FAMILY MEMBRANE PROTEIN"/>
    <property type="match status" value="1"/>
</dbReference>
<dbReference type="RefSeq" id="XP_013340577.1">
    <property type="nucleotide sequence ID" value="XM_013485123.1"/>
</dbReference>
<dbReference type="InterPro" id="IPR049326">
    <property type="entry name" value="Rhodopsin_dom_fungi"/>
</dbReference>
<evidence type="ECO:0000259" key="8">
    <source>
        <dbReference type="Pfam" id="PF20684"/>
    </source>
</evidence>
<feature type="compositionally biased region" description="Polar residues" evidence="6">
    <location>
        <begin position="215"/>
        <end position="238"/>
    </location>
</feature>
<dbReference type="Pfam" id="PF20684">
    <property type="entry name" value="Fung_rhodopsin"/>
    <property type="match status" value="1"/>
</dbReference>
<dbReference type="GO" id="GO:0016020">
    <property type="term" value="C:membrane"/>
    <property type="evidence" value="ECO:0007669"/>
    <property type="project" value="UniProtKB-SubCell"/>
</dbReference>
<evidence type="ECO:0000256" key="4">
    <source>
        <dbReference type="ARBA" id="ARBA00023136"/>
    </source>
</evidence>
<organism evidence="9 10">
    <name type="scientific">Aureobasidium subglaciale (strain EXF-2481)</name>
    <name type="common">Aureobasidium pullulans var. subglaciale</name>
    <dbReference type="NCBI Taxonomy" id="1043005"/>
    <lineage>
        <taxon>Eukaryota</taxon>
        <taxon>Fungi</taxon>
        <taxon>Dikarya</taxon>
        <taxon>Ascomycota</taxon>
        <taxon>Pezizomycotina</taxon>
        <taxon>Dothideomycetes</taxon>
        <taxon>Dothideomycetidae</taxon>
        <taxon>Dothideales</taxon>
        <taxon>Saccotheciaceae</taxon>
        <taxon>Aureobasidium</taxon>
    </lineage>
</organism>
<feature type="transmembrane region" description="Helical" evidence="7">
    <location>
        <begin position="133"/>
        <end position="154"/>
    </location>
</feature>
<reference evidence="9 10" key="1">
    <citation type="journal article" date="2014" name="BMC Genomics">
        <title>Genome sequencing of four Aureobasidium pullulans varieties: biotechnological potential, stress tolerance, and description of new species.</title>
        <authorList>
            <person name="Gostin Ar C."/>
            <person name="Ohm R.A."/>
            <person name="Kogej T."/>
            <person name="Sonjak S."/>
            <person name="Turk M."/>
            <person name="Zajc J."/>
            <person name="Zalar P."/>
            <person name="Grube M."/>
            <person name="Sun H."/>
            <person name="Han J."/>
            <person name="Sharma A."/>
            <person name="Chiniquy J."/>
            <person name="Ngan C.Y."/>
            <person name="Lipzen A."/>
            <person name="Barry K."/>
            <person name="Grigoriev I.V."/>
            <person name="Gunde-Cimerman N."/>
        </authorList>
    </citation>
    <scope>NUCLEOTIDE SEQUENCE [LARGE SCALE GENOMIC DNA]</scope>
    <source>
        <strain evidence="9 10">EXF-2481</strain>
    </source>
</reference>
<gene>
    <name evidence="9" type="ORF">AUEXF2481DRAFT_441276</name>
</gene>
<feature type="transmembrane region" description="Helical" evidence="7">
    <location>
        <begin position="20"/>
        <end position="43"/>
    </location>
</feature>
<dbReference type="Proteomes" id="UP000030641">
    <property type="component" value="Unassembled WGS sequence"/>
</dbReference>
<accession>A0A074Y2M8</accession>
<evidence type="ECO:0000256" key="2">
    <source>
        <dbReference type="ARBA" id="ARBA00022692"/>
    </source>
</evidence>